<name>A0A1T4W8K6_9BACT</name>
<dbReference type="AlphaFoldDB" id="A0A1T4W8K6"/>
<dbReference type="Proteomes" id="UP000190027">
    <property type="component" value="Unassembled WGS sequence"/>
</dbReference>
<feature type="transmembrane region" description="Helical" evidence="1">
    <location>
        <begin position="59"/>
        <end position="82"/>
    </location>
</feature>
<dbReference type="OrthoDB" id="5457736at2"/>
<evidence type="ECO:0000313" key="4">
    <source>
        <dbReference type="Proteomes" id="UP000190027"/>
    </source>
</evidence>
<dbReference type="RefSeq" id="WP_159447107.1">
    <property type="nucleotide sequence ID" value="NZ_FUYC01000002.1"/>
</dbReference>
<reference evidence="3 4" key="1">
    <citation type="submission" date="2017-02" db="EMBL/GenBank/DDBJ databases">
        <authorList>
            <person name="Peterson S.W."/>
        </authorList>
    </citation>
    <scope>NUCLEOTIDE SEQUENCE [LARGE SCALE GENOMIC DNA]</scope>
    <source>
        <strain evidence="3 4">DSM 16080</strain>
    </source>
</reference>
<sequence>MIICTRCGTENLDDAPFCIHCNRKLQSLRRAGVEAGPTRRSQRLRPMQPSAGGTEFRTLLARCAEVWTVAALVAGLSFWGLPAEPGQTSWWIGVGALALGAAWLRWRG</sequence>
<evidence type="ECO:0000256" key="1">
    <source>
        <dbReference type="SAM" id="Phobius"/>
    </source>
</evidence>
<keyword evidence="4" id="KW-1185">Reference proteome</keyword>
<dbReference type="Pfam" id="PF13240">
    <property type="entry name" value="Zn_Ribbon_1"/>
    <property type="match status" value="1"/>
</dbReference>
<keyword evidence="1" id="KW-1133">Transmembrane helix</keyword>
<accession>A0A1T4W8K6</accession>
<dbReference type="InterPro" id="IPR026870">
    <property type="entry name" value="Zinc_ribbon_dom"/>
</dbReference>
<proteinExistence type="predicted"/>
<evidence type="ECO:0000313" key="3">
    <source>
        <dbReference type="EMBL" id="SKA73335.1"/>
    </source>
</evidence>
<organism evidence="3 4">
    <name type="scientific">Paucidesulfovibrio gracilis DSM 16080</name>
    <dbReference type="NCBI Taxonomy" id="1121449"/>
    <lineage>
        <taxon>Bacteria</taxon>
        <taxon>Pseudomonadati</taxon>
        <taxon>Thermodesulfobacteriota</taxon>
        <taxon>Desulfovibrionia</taxon>
        <taxon>Desulfovibrionales</taxon>
        <taxon>Desulfovibrionaceae</taxon>
        <taxon>Paucidesulfovibrio</taxon>
    </lineage>
</organism>
<dbReference type="EMBL" id="FUYC01000002">
    <property type="protein sequence ID" value="SKA73335.1"/>
    <property type="molecule type" value="Genomic_DNA"/>
</dbReference>
<evidence type="ECO:0000259" key="2">
    <source>
        <dbReference type="Pfam" id="PF13240"/>
    </source>
</evidence>
<gene>
    <name evidence="3" type="ORF">SAMN02745704_00456</name>
</gene>
<feature type="domain" description="Zinc-ribbon" evidence="2">
    <location>
        <begin position="4"/>
        <end position="25"/>
    </location>
</feature>
<protein>
    <submittedName>
        <fullName evidence="3">Zinc-ribbon domain-containing protein</fullName>
    </submittedName>
</protein>
<keyword evidence="1" id="KW-0472">Membrane</keyword>
<keyword evidence="1" id="KW-0812">Transmembrane</keyword>
<feature type="transmembrane region" description="Helical" evidence="1">
    <location>
        <begin position="88"/>
        <end position="106"/>
    </location>
</feature>